<dbReference type="OrthoDB" id="7446692at2759"/>
<accession>A0A814CFE2</accession>
<keyword evidence="1" id="KW-0863">Zinc-finger</keyword>
<evidence type="ECO:0000313" key="4">
    <source>
        <dbReference type="Proteomes" id="UP000663879"/>
    </source>
</evidence>
<comment type="caution">
    <text evidence="3">The sequence shown here is derived from an EMBL/GenBank/DDBJ whole genome shotgun (WGS) entry which is preliminary data.</text>
</comment>
<dbReference type="Pfam" id="PF04434">
    <property type="entry name" value="SWIM"/>
    <property type="match status" value="1"/>
</dbReference>
<feature type="domain" description="SWIM-type" evidence="2">
    <location>
        <begin position="76"/>
        <end position="116"/>
    </location>
</feature>
<organism evidence="3 4">
    <name type="scientific">Brachionus calyciflorus</name>
    <dbReference type="NCBI Taxonomy" id="104777"/>
    <lineage>
        <taxon>Eukaryota</taxon>
        <taxon>Metazoa</taxon>
        <taxon>Spiralia</taxon>
        <taxon>Gnathifera</taxon>
        <taxon>Rotifera</taxon>
        <taxon>Eurotatoria</taxon>
        <taxon>Monogononta</taxon>
        <taxon>Pseudotrocha</taxon>
        <taxon>Ploima</taxon>
        <taxon>Brachionidae</taxon>
        <taxon>Brachionus</taxon>
    </lineage>
</organism>
<dbReference type="AlphaFoldDB" id="A0A814CFE2"/>
<gene>
    <name evidence="3" type="ORF">OXX778_LOCUS13562</name>
</gene>
<evidence type="ECO:0000256" key="1">
    <source>
        <dbReference type="PROSITE-ProRule" id="PRU00325"/>
    </source>
</evidence>
<feature type="non-terminal residue" evidence="3">
    <location>
        <position position="1"/>
    </location>
</feature>
<dbReference type="PROSITE" id="PS50966">
    <property type="entry name" value="ZF_SWIM"/>
    <property type="match status" value="1"/>
</dbReference>
<dbReference type="GO" id="GO:0008270">
    <property type="term" value="F:zinc ion binding"/>
    <property type="evidence" value="ECO:0007669"/>
    <property type="project" value="UniProtKB-KW"/>
</dbReference>
<dbReference type="EMBL" id="CAJNOC010002628">
    <property type="protein sequence ID" value="CAF0943683.1"/>
    <property type="molecule type" value="Genomic_DNA"/>
</dbReference>
<evidence type="ECO:0000313" key="3">
    <source>
        <dbReference type="EMBL" id="CAF0943683.1"/>
    </source>
</evidence>
<reference evidence="3" key="1">
    <citation type="submission" date="2021-02" db="EMBL/GenBank/DDBJ databases">
        <authorList>
            <person name="Nowell W R."/>
        </authorList>
    </citation>
    <scope>NUCLEOTIDE SEQUENCE</scope>
    <source>
        <strain evidence="3">Ploen Becks lab</strain>
    </source>
</reference>
<proteinExistence type="predicted"/>
<sequence length="229" mass="26636">VKSEEFSNSSEFIDIDKVEFIDNFPKLSYDYILNIITLGTYPLKQCYSYLAEHFNKESKLKLKISRKTSLTVYVSYPIEKCENEGELINGWYCTCKNGTRTVGCCSHIAAIIYYLGCGRYLEKVENPAGFLTEFFKKSYFDESTDDDLELKSQKPLLNKKTKGKKYNVIFSTEEEYSENEIIINELESSIKRSLSFAEKPDEKKKQKINSEMNLNLNIIFEDFLNHVLN</sequence>
<keyword evidence="1" id="KW-0862">Zinc</keyword>
<dbReference type="InterPro" id="IPR007527">
    <property type="entry name" value="Znf_SWIM"/>
</dbReference>
<keyword evidence="1" id="KW-0479">Metal-binding</keyword>
<name>A0A814CFE2_9BILA</name>
<dbReference type="Proteomes" id="UP000663879">
    <property type="component" value="Unassembled WGS sequence"/>
</dbReference>
<protein>
    <recommendedName>
        <fullName evidence="2">SWIM-type domain-containing protein</fullName>
    </recommendedName>
</protein>
<evidence type="ECO:0000259" key="2">
    <source>
        <dbReference type="PROSITE" id="PS50966"/>
    </source>
</evidence>
<keyword evidence="4" id="KW-1185">Reference proteome</keyword>